<sequence length="101" mass="10925">MRVAVAGRSGLSIGMTEKLTILALCDLGLITDAEVEAAIAAYMADPMAVPYVFEAGYRLNLGKAIRRHPGANDFVLRSDAGPQLKRPFVRAAILQARPERE</sequence>
<organism evidence="1 2">
    <name type="scientific">Methylobacterium adhaesivum</name>
    <dbReference type="NCBI Taxonomy" id="333297"/>
    <lineage>
        <taxon>Bacteria</taxon>
        <taxon>Pseudomonadati</taxon>
        <taxon>Pseudomonadota</taxon>
        <taxon>Alphaproteobacteria</taxon>
        <taxon>Hyphomicrobiales</taxon>
        <taxon>Methylobacteriaceae</taxon>
        <taxon>Methylobacterium</taxon>
    </lineage>
</organism>
<protein>
    <submittedName>
        <fullName evidence="1">Uncharacterized protein</fullName>
    </submittedName>
</protein>
<dbReference type="Proteomes" id="UP001224644">
    <property type="component" value="Unassembled WGS sequence"/>
</dbReference>
<gene>
    <name evidence="1" type="ORF">QWZ12_03225</name>
</gene>
<dbReference type="RefSeq" id="WP_238224202.1">
    <property type="nucleotide sequence ID" value="NZ_BPQD01000007.1"/>
</dbReference>
<evidence type="ECO:0000313" key="1">
    <source>
        <dbReference type="EMBL" id="MDN3589620.1"/>
    </source>
</evidence>
<name>A0ABT8BEC0_9HYPH</name>
<keyword evidence="2" id="KW-1185">Reference proteome</keyword>
<reference evidence="2" key="1">
    <citation type="journal article" date="2019" name="Int. J. Syst. Evol. Microbiol.">
        <title>The Global Catalogue of Microorganisms (GCM) 10K type strain sequencing project: providing services to taxonomists for standard genome sequencing and annotation.</title>
        <authorList>
            <consortium name="The Broad Institute Genomics Platform"/>
            <consortium name="The Broad Institute Genome Sequencing Center for Infectious Disease"/>
            <person name="Wu L."/>
            <person name="Ma J."/>
        </authorList>
    </citation>
    <scope>NUCLEOTIDE SEQUENCE [LARGE SCALE GENOMIC DNA]</scope>
    <source>
        <strain evidence="2">CECT 7069</strain>
    </source>
</reference>
<dbReference type="EMBL" id="JAUFPX010000002">
    <property type="protein sequence ID" value="MDN3589620.1"/>
    <property type="molecule type" value="Genomic_DNA"/>
</dbReference>
<proteinExistence type="predicted"/>
<evidence type="ECO:0000313" key="2">
    <source>
        <dbReference type="Proteomes" id="UP001224644"/>
    </source>
</evidence>
<accession>A0ABT8BEC0</accession>
<comment type="caution">
    <text evidence="1">The sequence shown here is derived from an EMBL/GenBank/DDBJ whole genome shotgun (WGS) entry which is preliminary data.</text>
</comment>